<gene>
    <name evidence="6" type="ordered locus">Haur_3099</name>
</gene>
<dbReference type="InterPro" id="IPR046977">
    <property type="entry name" value="RsmC/RlmG"/>
</dbReference>
<dbReference type="EC" id="2.1.1.171" evidence="6"/>
<dbReference type="Proteomes" id="UP000000787">
    <property type="component" value="Chromosome"/>
</dbReference>
<evidence type="ECO:0000256" key="2">
    <source>
        <dbReference type="ARBA" id="ARBA00022552"/>
    </source>
</evidence>
<dbReference type="HOGENOM" id="CLU_758141_0_0_0"/>
<keyword evidence="1" id="KW-0963">Cytoplasm</keyword>
<evidence type="ECO:0000256" key="4">
    <source>
        <dbReference type="ARBA" id="ARBA00022679"/>
    </source>
</evidence>
<dbReference type="InterPro" id="IPR002052">
    <property type="entry name" value="DNA_methylase_N6_adenine_CS"/>
</dbReference>
<dbReference type="Gene3D" id="3.40.50.150">
    <property type="entry name" value="Vaccinia Virus protein VP39"/>
    <property type="match status" value="2"/>
</dbReference>
<dbReference type="CDD" id="cd02440">
    <property type="entry name" value="AdoMet_MTases"/>
    <property type="match status" value="1"/>
</dbReference>
<feature type="domain" description="Methyltransferase small" evidence="5">
    <location>
        <begin position="193"/>
        <end position="359"/>
    </location>
</feature>
<dbReference type="GO" id="GO:0052913">
    <property type="term" value="F:16S rRNA (guanine(966)-N(2))-methyltransferase activity"/>
    <property type="evidence" value="ECO:0007669"/>
    <property type="project" value="UniProtKB-EC"/>
</dbReference>
<keyword evidence="7" id="KW-1185">Reference proteome</keyword>
<evidence type="ECO:0000313" key="7">
    <source>
        <dbReference type="Proteomes" id="UP000000787"/>
    </source>
</evidence>
<dbReference type="Pfam" id="PF05175">
    <property type="entry name" value="MTS"/>
    <property type="match status" value="2"/>
</dbReference>
<dbReference type="InterPro" id="IPR007848">
    <property type="entry name" value="Small_mtfrase_dom"/>
</dbReference>
<dbReference type="InterPro" id="IPR029063">
    <property type="entry name" value="SAM-dependent_MTases_sf"/>
</dbReference>
<dbReference type="InParanoid" id="A9B5U4"/>
<evidence type="ECO:0000313" key="6">
    <source>
        <dbReference type="EMBL" id="ABX05737.1"/>
    </source>
</evidence>
<accession>A9B5U4</accession>
<name>A9B5U4_HERA2</name>
<dbReference type="STRING" id="316274.Haur_3099"/>
<dbReference type="EMBL" id="CP000875">
    <property type="protein sequence ID" value="ABX05737.1"/>
    <property type="molecule type" value="Genomic_DNA"/>
</dbReference>
<dbReference type="PROSITE" id="PS00092">
    <property type="entry name" value="N6_MTASE"/>
    <property type="match status" value="1"/>
</dbReference>
<keyword evidence="4 6" id="KW-0808">Transferase</keyword>
<dbReference type="AlphaFoldDB" id="A9B5U4"/>
<dbReference type="BioCyc" id="HAUR316274:GHYA-3131-MONOMER"/>
<dbReference type="GO" id="GO:0003676">
    <property type="term" value="F:nucleic acid binding"/>
    <property type="evidence" value="ECO:0007669"/>
    <property type="project" value="InterPro"/>
</dbReference>
<proteinExistence type="predicted"/>
<feature type="domain" description="Methyltransferase small" evidence="5">
    <location>
        <begin position="14"/>
        <end position="162"/>
    </location>
</feature>
<keyword evidence="2" id="KW-0698">rRNA processing</keyword>
<dbReference type="SUPFAM" id="SSF53335">
    <property type="entry name" value="S-adenosyl-L-methionine-dependent methyltransferases"/>
    <property type="match status" value="2"/>
</dbReference>
<evidence type="ECO:0000259" key="5">
    <source>
        <dbReference type="Pfam" id="PF05175"/>
    </source>
</evidence>
<sequence length="365" mass="39030">MRMNAWLLPVPFDTERDDWGATLLAEWGASVVTPGQQALVIGAGTGRIGLALARAGAHVSFADDSIVALAAARQSFAQAKLPAQFFSTTDLTPSKPFDLVLINILWWSDNQRGAELINLAAQHTNAGGIVAIGGGKQAGLSGATTLLEQIVGPSVKTLYKKGHHVVMAFRPLHWQAQPSQTTQHQLSHGDHALTIEATAGVFAQGQLDPASAMLLDAVHIQANQRVLDLGCGAGILGMFLQQRESTLALTYIDSTMVAIEATKRNLQTNQLTGRVLASDGIQAVNGEQFDLVVSNPPFHVGRVQSPQLAENLLKQAVQVLAPNGQLVIVANRFLRYEPLLETVLSNVHELAGDQRYKVLVGTKAN</sequence>
<evidence type="ECO:0000256" key="1">
    <source>
        <dbReference type="ARBA" id="ARBA00022490"/>
    </source>
</evidence>
<dbReference type="eggNOG" id="COG2813">
    <property type="taxonomic scope" value="Bacteria"/>
</dbReference>
<keyword evidence="3 6" id="KW-0489">Methyltransferase</keyword>
<reference evidence="6 7" key="1">
    <citation type="journal article" date="2011" name="Stand. Genomic Sci.">
        <title>Complete genome sequence of the filamentous gliding predatory bacterium Herpetosiphon aurantiacus type strain (114-95(T)).</title>
        <authorList>
            <person name="Kiss H."/>
            <person name="Nett M."/>
            <person name="Domin N."/>
            <person name="Martin K."/>
            <person name="Maresca J.A."/>
            <person name="Copeland A."/>
            <person name="Lapidus A."/>
            <person name="Lucas S."/>
            <person name="Berry K.W."/>
            <person name="Glavina Del Rio T."/>
            <person name="Dalin E."/>
            <person name="Tice H."/>
            <person name="Pitluck S."/>
            <person name="Richardson P."/>
            <person name="Bruce D."/>
            <person name="Goodwin L."/>
            <person name="Han C."/>
            <person name="Detter J.C."/>
            <person name="Schmutz J."/>
            <person name="Brettin T."/>
            <person name="Land M."/>
            <person name="Hauser L."/>
            <person name="Kyrpides N.C."/>
            <person name="Ivanova N."/>
            <person name="Goker M."/>
            <person name="Woyke T."/>
            <person name="Klenk H.P."/>
            <person name="Bryant D.A."/>
        </authorList>
    </citation>
    <scope>NUCLEOTIDE SEQUENCE [LARGE SCALE GENOMIC DNA]</scope>
    <source>
        <strain evidence="7">ATCC 23779 / DSM 785 / 114-95</strain>
    </source>
</reference>
<dbReference type="KEGG" id="hau:Haur_3099"/>
<protein>
    <submittedName>
        <fullName evidence="6">rRNA (Guanine-N(2)-)-methyltransferase</fullName>
        <ecNumber evidence="6">2.1.1.171</ecNumber>
    </submittedName>
</protein>
<organism evidence="6 7">
    <name type="scientific">Herpetosiphon aurantiacus (strain ATCC 23779 / DSM 785 / 114-95)</name>
    <dbReference type="NCBI Taxonomy" id="316274"/>
    <lineage>
        <taxon>Bacteria</taxon>
        <taxon>Bacillati</taxon>
        <taxon>Chloroflexota</taxon>
        <taxon>Chloroflexia</taxon>
        <taxon>Herpetosiphonales</taxon>
        <taxon>Herpetosiphonaceae</taxon>
        <taxon>Herpetosiphon</taxon>
    </lineage>
</organism>
<dbReference type="PANTHER" id="PTHR47816">
    <property type="entry name" value="RIBOSOMAL RNA SMALL SUBUNIT METHYLTRANSFERASE C"/>
    <property type="match status" value="1"/>
</dbReference>
<dbReference type="PANTHER" id="PTHR47816:SF4">
    <property type="entry name" value="RIBOSOMAL RNA SMALL SUBUNIT METHYLTRANSFERASE C"/>
    <property type="match status" value="1"/>
</dbReference>
<evidence type="ECO:0000256" key="3">
    <source>
        <dbReference type="ARBA" id="ARBA00022603"/>
    </source>
</evidence>